<dbReference type="SUPFAM" id="SSF53955">
    <property type="entry name" value="Lysozyme-like"/>
    <property type="match status" value="1"/>
</dbReference>
<evidence type="ECO:0000256" key="1">
    <source>
        <dbReference type="SAM" id="MobiDB-lite"/>
    </source>
</evidence>
<dbReference type="RefSeq" id="WP_122526652.1">
    <property type="nucleotide sequence ID" value="NZ_UPHK01000096.1"/>
</dbReference>
<feature type="compositionally biased region" description="Low complexity" evidence="1">
    <location>
        <begin position="687"/>
        <end position="701"/>
    </location>
</feature>
<keyword evidence="3" id="KW-1185">Reference proteome</keyword>
<evidence type="ECO:0000313" key="3">
    <source>
        <dbReference type="Proteomes" id="UP000271464"/>
    </source>
</evidence>
<protein>
    <recommendedName>
        <fullName evidence="4">Transglycosylase SLT domain-containing protein</fullName>
    </recommendedName>
</protein>
<dbReference type="Proteomes" id="UP000271464">
    <property type="component" value="Unassembled WGS sequence"/>
</dbReference>
<feature type="region of interest" description="Disordered" evidence="1">
    <location>
        <begin position="303"/>
        <end position="324"/>
    </location>
</feature>
<gene>
    <name evidence="2" type="ORF">LAUMK4_05829</name>
</gene>
<dbReference type="EMBL" id="UPHM01000169">
    <property type="protein sequence ID" value="VBA32931.1"/>
    <property type="molecule type" value="Genomic_DNA"/>
</dbReference>
<accession>A0ABY6RSG0</accession>
<feature type="region of interest" description="Disordered" evidence="1">
    <location>
        <begin position="667"/>
        <end position="753"/>
    </location>
</feature>
<feature type="region of interest" description="Disordered" evidence="1">
    <location>
        <begin position="358"/>
        <end position="381"/>
    </location>
</feature>
<reference evidence="2 3" key="1">
    <citation type="submission" date="2018-09" db="EMBL/GenBank/DDBJ databases">
        <authorList>
            <person name="Tagini F."/>
        </authorList>
    </citation>
    <scope>NUCLEOTIDE SEQUENCE [LARGE SCALE GENOMIC DNA]</scope>
    <source>
        <strain evidence="2 3">MK4</strain>
    </source>
</reference>
<name>A0ABY6RSG0_9MYCO</name>
<proteinExistence type="predicted"/>
<comment type="caution">
    <text evidence="2">The sequence shown here is derived from an EMBL/GenBank/DDBJ whole genome shotgun (WGS) entry which is preliminary data.</text>
</comment>
<evidence type="ECO:0008006" key="4">
    <source>
        <dbReference type="Google" id="ProtNLM"/>
    </source>
</evidence>
<feature type="compositionally biased region" description="Pro residues" evidence="1">
    <location>
        <begin position="723"/>
        <end position="744"/>
    </location>
</feature>
<evidence type="ECO:0000313" key="2">
    <source>
        <dbReference type="EMBL" id="VBA32931.1"/>
    </source>
</evidence>
<dbReference type="Gene3D" id="1.20.120.20">
    <property type="entry name" value="Apolipoprotein"/>
    <property type="match status" value="1"/>
</dbReference>
<organism evidence="2 3">
    <name type="scientific">Mycobacterium persicum</name>
    <dbReference type="NCBI Taxonomy" id="1487726"/>
    <lineage>
        <taxon>Bacteria</taxon>
        <taxon>Bacillati</taxon>
        <taxon>Actinomycetota</taxon>
        <taxon>Actinomycetes</taxon>
        <taxon>Mycobacteriales</taxon>
        <taxon>Mycobacteriaceae</taxon>
        <taxon>Mycobacterium</taxon>
    </lineage>
</organism>
<sequence length="833" mass="83833">MSGDGVRVATAFIELNVDDSSVTDTVKGALDNAGTYAKKSAKDMGDSISSGIKTGLDQVAKQSKSTFDSVAQNIRQSIDNAGTAIAAGKLKLGLDTIGNSARGVQGLIAGVSSSAQNVVSQIDALGSSMSKVFSGDTKGRVKGVADILGQLSKDAESFGTNLGPIPGALQNLSQGADTVQGLATQFKDINASLAKAPGLIRGIGTAMVALEAVRQLSPGQGEAFDRMIAELRGDKPLSFKDFANALVPLTNDRIPVIGSKNPIFSQLGQIGGAGEQWPTGGAGSMSHDGGSFLPGLMENLGRGGGGAMAGAPSSLTPPPGAGAEGWRPAVRAAIAQYGPRVGITNAKAWEDALIRQIGTESGGNPGADNPHDSNGAGGTQHVSGLLQFLPSTYAANNISGLPYMDPHGQIAAALAYTAARWGVNPDGSPRQIGRGQGFDEGGPVLEDMQAQVHAGEHVLNPADVAALGGQPGVQAFRDMLHSSGGNDVSAPQSGSTDEQQAQAADLIARTIGFLPAAGAEGGVAGTSSLARLFGLGNEVTAGLIDTGASAAETAINMGISAAVGGGMAAGTFGGGAAAAPAVSAAASAATSYGIQLAATEAKRVASYAWQLGAIWADAGVEQLFPLGAPRWIGYDYTQFLPQLNISQVGVTTAERAMAALAQGGGQRSDLGAMAADPGGPVNPTLLPGAQVPGAPVPAFGASQPQAPPSGVPGTGPAGGPAMSGPPAPAPPPPQPAQPPSPPGPLDFIPKDFGGVFDDGGIWPSDTWGLNTSGRPELVLSPQQMDSMALLMPAARSSGDTYYITAKNDDEIIRKLRSMNRLESRRYTGRPTGL</sequence>
<dbReference type="InterPro" id="IPR023346">
    <property type="entry name" value="Lysozyme-like_dom_sf"/>
</dbReference>